<feature type="domain" description="HAMP" evidence="13">
    <location>
        <begin position="188"/>
        <end position="239"/>
    </location>
</feature>
<dbReference type="AlphaFoldDB" id="A0AB33YZW4"/>
<dbReference type="EMBL" id="ASHL01000007">
    <property type="protein sequence ID" value="EPD12615.1"/>
    <property type="molecule type" value="Genomic_DNA"/>
</dbReference>
<evidence type="ECO:0000256" key="7">
    <source>
        <dbReference type="ARBA" id="ARBA00022777"/>
    </source>
</evidence>
<evidence type="ECO:0000259" key="12">
    <source>
        <dbReference type="PROSITE" id="PS50109"/>
    </source>
</evidence>
<dbReference type="InterPro" id="IPR003594">
    <property type="entry name" value="HATPase_dom"/>
</dbReference>
<keyword evidence="10 11" id="KW-0472">Membrane</keyword>
<gene>
    <name evidence="14" type="ORF">L196_08419</name>
</gene>
<evidence type="ECO:0000313" key="14">
    <source>
        <dbReference type="EMBL" id="EPD12615.1"/>
    </source>
</evidence>
<name>A0AB33YZW4_9GAMM</name>
<protein>
    <recommendedName>
        <fullName evidence="3">histidine kinase</fullName>
        <ecNumber evidence="3">2.7.13.3</ecNumber>
    </recommendedName>
</protein>
<dbReference type="Pfam" id="PF02518">
    <property type="entry name" value="HATPase_c"/>
    <property type="match status" value="1"/>
</dbReference>
<dbReference type="Proteomes" id="UP000015462">
    <property type="component" value="Unassembled WGS sequence"/>
</dbReference>
<dbReference type="GO" id="GO:0000155">
    <property type="term" value="F:phosphorelay sensor kinase activity"/>
    <property type="evidence" value="ECO:0007669"/>
    <property type="project" value="InterPro"/>
</dbReference>
<evidence type="ECO:0000256" key="4">
    <source>
        <dbReference type="ARBA" id="ARBA00022553"/>
    </source>
</evidence>
<dbReference type="EC" id="2.7.13.3" evidence="3"/>
<dbReference type="InterPro" id="IPR003660">
    <property type="entry name" value="HAMP_dom"/>
</dbReference>
<evidence type="ECO:0000256" key="1">
    <source>
        <dbReference type="ARBA" id="ARBA00000085"/>
    </source>
</evidence>
<organism evidence="14 15">
    <name type="scientific">Cycloclasticus pugetii</name>
    <dbReference type="NCBI Taxonomy" id="34068"/>
    <lineage>
        <taxon>Bacteria</taxon>
        <taxon>Pseudomonadati</taxon>
        <taxon>Pseudomonadota</taxon>
        <taxon>Gammaproteobacteria</taxon>
        <taxon>Thiotrichales</taxon>
        <taxon>Piscirickettsiaceae</taxon>
        <taxon>Cycloclasticus</taxon>
    </lineage>
</organism>
<dbReference type="RefSeq" id="WP_016390637.1">
    <property type="nucleotide sequence ID" value="NZ_KE646809.1"/>
</dbReference>
<accession>A0AB33YZW4</accession>
<keyword evidence="5" id="KW-0808">Transferase</keyword>
<comment type="catalytic activity">
    <reaction evidence="1">
        <text>ATP + protein L-histidine = ADP + protein N-phospho-L-histidine.</text>
        <dbReference type="EC" id="2.7.13.3"/>
    </reaction>
</comment>
<sequence length="451" mass="50598">MNNSIQSRLIFSASVVLFCFLGLAGVVLDAAYQKGAQNALNDRLQIHLYSILGKAEISRANKLVMPTNLSEPRFSQLSSGLYAYIFDLNGEMVWRSTSSIGKLIEPIKRLKLGQKAYIKNHPGRQESVALHYKATLENEHSQQKTFEFVVIESTSSVDYQIAGFRSVLWQWLGGIGLILIILQFWIIRVSLRPLRHIVDDLESIQTGDAKYLDNDYSHELKEVANTLNKLIDNERTHLKRYRNTLADLAHSLKTPLSVLTGIYEKENLSQDDKKVIENQTLLMRQMVDYQLQKAAAKGHQTLAKPLDVELIVSQIIDSLNKVYADKSLKVIKDIEPNLLFNAEKGDVFELFGNLLDNAFKWANTIVEVSVKKVTNDSSSSIEITIEDDGVGICDDEIENVLKRGIRADESVHGHGIGLAVVNELVSLYKGTLTSGQSRLGGQKWTIVFPKN</sequence>
<evidence type="ECO:0000259" key="13">
    <source>
        <dbReference type="PROSITE" id="PS50885"/>
    </source>
</evidence>
<dbReference type="InterPro" id="IPR005467">
    <property type="entry name" value="His_kinase_dom"/>
</dbReference>
<keyword evidence="4" id="KW-0597">Phosphoprotein</keyword>
<dbReference type="PANTHER" id="PTHR45436:SF4">
    <property type="entry name" value="SENSOR PROTEIN PHOQ"/>
    <property type="match status" value="1"/>
</dbReference>
<dbReference type="InterPro" id="IPR036097">
    <property type="entry name" value="HisK_dim/P_sf"/>
</dbReference>
<dbReference type="InterPro" id="IPR004358">
    <property type="entry name" value="Sig_transdc_His_kin-like_C"/>
</dbReference>
<comment type="subcellular location">
    <subcellularLocation>
        <location evidence="2">Membrane</location>
    </subcellularLocation>
</comment>
<proteinExistence type="predicted"/>
<evidence type="ECO:0000256" key="2">
    <source>
        <dbReference type="ARBA" id="ARBA00004370"/>
    </source>
</evidence>
<dbReference type="GO" id="GO:0005886">
    <property type="term" value="C:plasma membrane"/>
    <property type="evidence" value="ECO:0007669"/>
    <property type="project" value="TreeGrafter"/>
</dbReference>
<evidence type="ECO:0000256" key="9">
    <source>
        <dbReference type="ARBA" id="ARBA00023012"/>
    </source>
</evidence>
<dbReference type="Gene3D" id="1.10.287.130">
    <property type="match status" value="1"/>
</dbReference>
<evidence type="ECO:0000256" key="3">
    <source>
        <dbReference type="ARBA" id="ARBA00012438"/>
    </source>
</evidence>
<keyword evidence="7 14" id="KW-0418">Kinase</keyword>
<evidence type="ECO:0000256" key="8">
    <source>
        <dbReference type="ARBA" id="ARBA00022989"/>
    </source>
</evidence>
<evidence type="ECO:0000256" key="6">
    <source>
        <dbReference type="ARBA" id="ARBA00022692"/>
    </source>
</evidence>
<keyword evidence="15" id="KW-1185">Reference proteome</keyword>
<evidence type="ECO:0000256" key="10">
    <source>
        <dbReference type="ARBA" id="ARBA00023136"/>
    </source>
</evidence>
<dbReference type="PRINTS" id="PR00344">
    <property type="entry name" value="BCTRLSENSOR"/>
</dbReference>
<dbReference type="GO" id="GO:0005524">
    <property type="term" value="F:ATP binding"/>
    <property type="evidence" value="ECO:0007669"/>
    <property type="project" value="UniProtKB-KW"/>
</dbReference>
<keyword evidence="9" id="KW-0902">Two-component regulatory system</keyword>
<feature type="domain" description="Histidine kinase" evidence="12">
    <location>
        <begin position="247"/>
        <end position="451"/>
    </location>
</feature>
<evidence type="ECO:0000256" key="5">
    <source>
        <dbReference type="ARBA" id="ARBA00022679"/>
    </source>
</evidence>
<reference evidence="14 15" key="1">
    <citation type="journal article" date="2013" name="Genome Announc.">
        <title>Genome Sequence of the Pyrene- and Fluoranthene-Degrading Bacterium Cycloclasticus sp. Strain PY97M.</title>
        <authorList>
            <person name="Cui Z."/>
            <person name="Xu G."/>
            <person name="Li Q."/>
            <person name="Gao W."/>
            <person name="Zheng L."/>
        </authorList>
    </citation>
    <scope>NUCLEOTIDE SEQUENCE [LARGE SCALE GENOMIC DNA]</scope>
    <source>
        <strain evidence="14 15">PY97M</strain>
    </source>
</reference>
<dbReference type="PROSITE" id="PS50885">
    <property type="entry name" value="HAMP"/>
    <property type="match status" value="1"/>
</dbReference>
<dbReference type="PANTHER" id="PTHR45436">
    <property type="entry name" value="SENSOR HISTIDINE KINASE YKOH"/>
    <property type="match status" value="1"/>
</dbReference>
<keyword evidence="8 11" id="KW-1133">Transmembrane helix</keyword>
<dbReference type="SMART" id="SM00387">
    <property type="entry name" value="HATPase_c"/>
    <property type="match status" value="1"/>
</dbReference>
<comment type="caution">
    <text evidence="14">The sequence shown here is derived from an EMBL/GenBank/DDBJ whole genome shotgun (WGS) entry which is preliminary data.</text>
</comment>
<keyword evidence="6 11" id="KW-0812">Transmembrane</keyword>
<evidence type="ECO:0000256" key="11">
    <source>
        <dbReference type="SAM" id="Phobius"/>
    </source>
</evidence>
<dbReference type="SUPFAM" id="SSF47384">
    <property type="entry name" value="Homodimeric domain of signal transducing histidine kinase"/>
    <property type="match status" value="1"/>
</dbReference>
<dbReference type="InterPro" id="IPR050428">
    <property type="entry name" value="TCS_sensor_his_kinase"/>
</dbReference>
<feature type="transmembrane region" description="Helical" evidence="11">
    <location>
        <begin position="168"/>
        <end position="187"/>
    </location>
</feature>
<dbReference type="PROSITE" id="PS50109">
    <property type="entry name" value="HIS_KIN"/>
    <property type="match status" value="1"/>
</dbReference>
<evidence type="ECO:0000313" key="15">
    <source>
        <dbReference type="Proteomes" id="UP000015462"/>
    </source>
</evidence>
<dbReference type="SUPFAM" id="SSF55874">
    <property type="entry name" value="ATPase domain of HSP90 chaperone/DNA topoisomerase II/histidine kinase"/>
    <property type="match status" value="1"/>
</dbReference>
<dbReference type="Gene3D" id="3.30.565.10">
    <property type="entry name" value="Histidine kinase-like ATPase, C-terminal domain"/>
    <property type="match status" value="1"/>
</dbReference>
<dbReference type="InterPro" id="IPR036890">
    <property type="entry name" value="HATPase_C_sf"/>
</dbReference>